<accession>A0AB73LTV0</accession>
<organism evidence="1 2">
    <name type="scientific">Leptospira santarosai</name>
    <dbReference type="NCBI Taxonomy" id="28183"/>
    <lineage>
        <taxon>Bacteria</taxon>
        <taxon>Pseudomonadati</taxon>
        <taxon>Spirochaetota</taxon>
        <taxon>Spirochaetia</taxon>
        <taxon>Leptospirales</taxon>
        <taxon>Leptospiraceae</taxon>
        <taxon>Leptospira</taxon>
    </lineage>
</organism>
<evidence type="ECO:0000313" key="1">
    <source>
        <dbReference type="EMBL" id="ONF92607.1"/>
    </source>
</evidence>
<gene>
    <name evidence="1" type="ORF">BWD14_11795</name>
</gene>
<proteinExistence type="predicted"/>
<dbReference type="Proteomes" id="UP000189337">
    <property type="component" value="Unassembled WGS sequence"/>
</dbReference>
<dbReference type="EMBL" id="MTSU01000010">
    <property type="protein sequence ID" value="ONF92607.1"/>
    <property type="molecule type" value="Genomic_DNA"/>
</dbReference>
<reference evidence="1 2" key="1">
    <citation type="submission" date="2017-01" db="EMBL/GenBank/DDBJ databases">
        <title>Comparative genomic analysis of Brazilian Leptospira santarosai.</title>
        <authorList>
            <person name="Moreno L.Z."/>
            <person name="Miraglia F."/>
            <person name="Kremer F.S."/>
            <person name="Eslabao M.R."/>
            <person name="Lilenbaum W."/>
            <person name="Dellagostin O.A."/>
            <person name="Moreno A.M."/>
        </authorList>
    </citation>
    <scope>NUCLEOTIDE SEQUENCE [LARGE SCALE GENOMIC DNA]</scope>
    <source>
        <strain evidence="1 2">M52/8-19</strain>
    </source>
</reference>
<dbReference type="AlphaFoldDB" id="A0AB73LTV0"/>
<sequence>MRRVALFAPVKKLYSFFRILILSYSNFLTPLRSTHAGIQDLSSLRTIPLPSKIVVKDQKHFTLRPGGAVEIISPKFLVNLELYP</sequence>
<protein>
    <submittedName>
        <fullName evidence="1">Uncharacterized protein</fullName>
    </submittedName>
</protein>
<comment type="caution">
    <text evidence="1">The sequence shown here is derived from an EMBL/GenBank/DDBJ whole genome shotgun (WGS) entry which is preliminary data.</text>
</comment>
<name>A0AB73LTV0_9LEPT</name>
<evidence type="ECO:0000313" key="2">
    <source>
        <dbReference type="Proteomes" id="UP000189337"/>
    </source>
</evidence>